<proteinExistence type="predicted"/>
<sequence length="28" mass="3242">MIFRFNNMIAKPNLCCFLLLSGSIRLLL</sequence>
<protein>
    <submittedName>
        <fullName evidence="1">Uncharacterized protein</fullName>
    </submittedName>
</protein>
<accession>A0A0E9UD65</accession>
<name>A0A0E9UD65_ANGAN</name>
<evidence type="ECO:0000313" key="1">
    <source>
        <dbReference type="EMBL" id="JAH62888.1"/>
    </source>
</evidence>
<reference evidence="1" key="2">
    <citation type="journal article" date="2015" name="Fish Shellfish Immunol.">
        <title>Early steps in the European eel (Anguilla anguilla)-Vibrio vulnificus interaction in the gills: Role of the RtxA13 toxin.</title>
        <authorList>
            <person name="Callol A."/>
            <person name="Pajuelo D."/>
            <person name="Ebbesson L."/>
            <person name="Teles M."/>
            <person name="MacKenzie S."/>
            <person name="Amaro C."/>
        </authorList>
    </citation>
    <scope>NUCLEOTIDE SEQUENCE</scope>
</reference>
<organism evidence="1">
    <name type="scientific">Anguilla anguilla</name>
    <name type="common">European freshwater eel</name>
    <name type="synonym">Muraena anguilla</name>
    <dbReference type="NCBI Taxonomy" id="7936"/>
    <lineage>
        <taxon>Eukaryota</taxon>
        <taxon>Metazoa</taxon>
        <taxon>Chordata</taxon>
        <taxon>Craniata</taxon>
        <taxon>Vertebrata</taxon>
        <taxon>Euteleostomi</taxon>
        <taxon>Actinopterygii</taxon>
        <taxon>Neopterygii</taxon>
        <taxon>Teleostei</taxon>
        <taxon>Anguilliformes</taxon>
        <taxon>Anguillidae</taxon>
        <taxon>Anguilla</taxon>
    </lineage>
</organism>
<dbReference type="AlphaFoldDB" id="A0A0E9UD65"/>
<dbReference type="EMBL" id="GBXM01045689">
    <property type="protein sequence ID" value="JAH62888.1"/>
    <property type="molecule type" value="Transcribed_RNA"/>
</dbReference>
<reference evidence="1" key="1">
    <citation type="submission" date="2014-11" db="EMBL/GenBank/DDBJ databases">
        <authorList>
            <person name="Amaro Gonzalez C."/>
        </authorList>
    </citation>
    <scope>NUCLEOTIDE SEQUENCE</scope>
</reference>